<keyword evidence="3" id="KW-0819">tRNA processing</keyword>
<feature type="compositionally biased region" description="Basic and acidic residues" evidence="4">
    <location>
        <begin position="255"/>
        <end position="292"/>
    </location>
</feature>
<dbReference type="InterPro" id="IPR016195">
    <property type="entry name" value="Pol/histidinol_Pase-like"/>
</dbReference>
<gene>
    <name evidence="5" type="ORF">NA57DRAFT_42074</name>
</gene>
<reference evidence="5" key="1">
    <citation type="journal article" date="2020" name="Stud. Mycol.">
        <title>101 Dothideomycetes genomes: a test case for predicting lifestyles and emergence of pathogens.</title>
        <authorList>
            <person name="Haridas S."/>
            <person name="Albert R."/>
            <person name="Binder M."/>
            <person name="Bloem J."/>
            <person name="Labutti K."/>
            <person name="Salamov A."/>
            <person name="Andreopoulos B."/>
            <person name="Baker S."/>
            <person name="Barry K."/>
            <person name="Bills G."/>
            <person name="Bluhm B."/>
            <person name="Cannon C."/>
            <person name="Castanera R."/>
            <person name="Culley D."/>
            <person name="Daum C."/>
            <person name="Ezra D."/>
            <person name="Gonzalez J."/>
            <person name="Henrissat B."/>
            <person name="Kuo A."/>
            <person name="Liang C."/>
            <person name="Lipzen A."/>
            <person name="Lutzoni F."/>
            <person name="Magnuson J."/>
            <person name="Mondo S."/>
            <person name="Nolan M."/>
            <person name="Ohm R."/>
            <person name="Pangilinan J."/>
            <person name="Park H.-J."/>
            <person name="Ramirez L."/>
            <person name="Alfaro M."/>
            <person name="Sun H."/>
            <person name="Tritt A."/>
            <person name="Yoshinaga Y."/>
            <person name="Zwiers L.-H."/>
            <person name="Turgeon B."/>
            <person name="Goodwin S."/>
            <person name="Spatafora J."/>
            <person name="Crous P."/>
            <person name="Grigoriev I."/>
        </authorList>
    </citation>
    <scope>NUCLEOTIDE SEQUENCE</scope>
    <source>
        <strain evidence="5">CBS 133067</strain>
    </source>
</reference>
<comment type="caution">
    <text evidence="5">The sequence shown here is derived from an EMBL/GenBank/DDBJ whole genome shotgun (WGS) entry which is preliminary data.</text>
</comment>
<evidence type="ECO:0000256" key="2">
    <source>
        <dbReference type="ARBA" id="ARBA00007331"/>
    </source>
</evidence>
<evidence type="ECO:0000313" key="5">
    <source>
        <dbReference type="EMBL" id="KAF2096597.1"/>
    </source>
</evidence>
<evidence type="ECO:0000313" key="6">
    <source>
        <dbReference type="Proteomes" id="UP000799772"/>
    </source>
</evidence>
<dbReference type="PANTHER" id="PTHR13031">
    <property type="entry name" value="RIBONUCLEASE P SUBUNIT P30"/>
    <property type="match status" value="1"/>
</dbReference>
<accession>A0A9P4M6R4</accession>
<dbReference type="SUPFAM" id="SSF89550">
    <property type="entry name" value="PHP domain-like"/>
    <property type="match status" value="1"/>
</dbReference>
<dbReference type="Proteomes" id="UP000799772">
    <property type="component" value="Unassembled WGS sequence"/>
</dbReference>
<evidence type="ECO:0000256" key="3">
    <source>
        <dbReference type="ARBA" id="ARBA00022694"/>
    </source>
</evidence>
<evidence type="ECO:0000256" key="4">
    <source>
        <dbReference type="SAM" id="MobiDB-lite"/>
    </source>
</evidence>
<comment type="subcellular location">
    <subcellularLocation>
        <location evidence="1">Nucleus</location>
    </subcellularLocation>
</comment>
<feature type="region of interest" description="Disordered" evidence="4">
    <location>
        <begin position="243"/>
        <end position="303"/>
    </location>
</feature>
<dbReference type="Pfam" id="PF01876">
    <property type="entry name" value="RNase_P_p30"/>
    <property type="match status" value="1"/>
</dbReference>
<keyword evidence="6" id="KW-1185">Reference proteome</keyword>
<name>A0A9P4M6R4_9PEZI</name>
<dbReference type="PANTHER" id="PTHR13031:SF0">
    <property type="entry name" value="RIBONUCLEASE P PROTEIN SUBUNIT P30"/>
    <property type="match status" value="1"/>
</dbReference>
<organism evidence="5 6">
    <name type="scientific">Rhizodiscina lignyota</name>
    <dbReference type="NCBI Taxonomy" id="1504668"/>
    <lineage>
        <taxon>Eukaryota</taxon>
        <taxon>Fungi</taxon>
        <taxon>Dikarya</taxon>
        <taxon>Ascomycota</taxon>
        <taxon>Pezizomycotina</taxon>
        <taxon>Dothideomycetes</taxon>
        <taxon>Pleosporomycetidae</taxon>
        <taxon>Aulographales</taxon>
        <taxon>Rhizodiscinaceae</taxon>
        <taxon>Rhizodiscina</taxon>
    </lineage>
</organism>
<dbReference type="GO" id="GO:0008033">
    <property type="term" value="P:tRNA processing"/>
    <property type="evidence" value="ECO:0007669"/>
    <property type="project" value="UniProtKB-KW"/>
</dbReference>
<protein>
    <submittedName>
        <fullName evidence="5">Ribonuclease P complex subunit Pop2</fullName>
    </submittedName>
</protein>
<feature type="compositionally biased region" description="Polar residues" evidence="4">
    <location>
        <begin position="294"/>
        <end position="303"/>
    </location>
</feature>
<sequence>MFYDLNVPWTDNNVELQRTVAFLHELGYDVIALTNHISGKVPNDLKPPIPSPLPFPTPPKLRFLRRCTLSLSDPAQNHRISALNQAYDILALRPTDEKTLQQACTNLDCDLISLDLTIRYPFYLRFTTLAAALNRGIKFEICYAAGVLASDSHARRNLISNATQLIRATRGRGLVISSEARRAAGCRGPWDVVNLAAVWGLSQEKGKEAVSTLARSLVVNAGLKRTSYKGVVDVVYGGEAPSLSAQAKGKGQDGSNKRSNGEMEGMQENRKSEKPLSKREMKRQAKRAKLEAEQTGQPENAAS</sequence>
<proteinExistence type="inferred from homology"/>
<dbReference type="Gene3D" id="3.20.20.140">
    <property type="entry name" value="Metal-dependent hydrolases"/>
    <property type="match status" value="1"/>
</dbReference>
<comment type="similarity">
    <text evidence="2">Belongs to the eukaryotic/archaeal RNase P protein component 3 family.</text>
</comment>
<dbReference type="AlphaFoldDB" id="A0A9P4M6R4"/>
<dbReference type="FunFam" id="3.20.20.140:FF:000053">
    <property type="entry name" value="Ribonuclease P complex subunit Pop2"/>
    <property type="match status" value="1"/>
</dbReference>
<dbReference type="GO" id="GO:0003723">
    <property type="term" value="F:RNA binding"/>
    <property type="evidence" value="ECO:0007669"/>
    <property type="project" value="TreeGrafter"/>
</dbReference>
<dbReference type="EMBL" id="ML978129">
    <property type="protein sequence ID" value="KAF2096597.1"/>
    <property type="molecule type" value="Genomic_DNA"/>
</dbReference>
<dbReference type="OrthoDB" id="17948at2759"/>
<evidence type="ECO:0000256" key="1">
    <source>
        <dbReference type="ARBA" id="ARBA00004123"/>
    </source>
</evidence>
<dbReference type="InterPro" id="IPR002738">
    <property type="entry name" value="RNase_P_p30"/>
</dbReference>
<dbReference type="GO" id="GO:0005655">
    <property type="term" value="C:nucleolar ribonuclease P complex"/>
    <property type="evidence" value="ECO:0007669"/>
    <property type="project" value="TreeGrafter"/>
</dbReference>